<keyword evidence="4" id="KW-1185">Reference proteome</keyword>
<organism evidence="3 4">
    <name type="scientific">Pseudo-nitzschia multistriata</name>
    <dbReference type="NCBI Taxonomy" id="183589"/>
    <lineage>
        <taxon>Eukaryota</taxon>
        <taxon>Sar</taxon>
        <taxon>Stramenopiles</taxon>
        <taxon>Ochrophyta</taxon>
        <taxon>Bacillariophyta</taxon>
        <taxon>Bacillariophyceae</taxon>
        <taxon>Bacillariophycidae</taxon>
        <taxon>Bacillariales</taxon>
        <taxon>Bacillariaceae</taxon>
        <taxon>Pseudo-nitzschia</taxon>
    </lineage>
</organism>
<reference evidence="3 4" key="1">
    <citation type="submission" date="2019-01" db="EMBL/GenBank/DDBJ databases">
        <authorList>
            <person name="Ferrante I. M."/>
        </authorList>
    </citation>
    <scope>NUCLEOTIDE SEQUENCE [LARGE SCALE GENOMIC DNA]</scope>
    <source>
        <strain evidence="3 4">B856</strain>
    </source>
</reference>
<dbReference type="OrthoDB" id="10261390at2759"/>
<proteinExistence type="predicted"/>
<dbReference type="Gene3D" id="1.10.1200.270">
    <property type="entry name" value="Methyltransferase, alpha-helical capping domain"/>
    <property type="match status" value="1"/>
</dbReference>
<evidence type="ECO:0000313" key="3">
    <source>
        <dbReference type="EMBL" id="VEU38650.1"/>
    </source>
</evidence>
<dbReference type="EMBL" id="CAACVS010000179">
    <property type="protein sequence ID" value="VEU38650.1"/>
    <property type="molecule type" value="Genomic_DNA"/>
</dbReference>
<gene>
    <name evidence="3" type="ORF">PSNMU_V1.4_AUG-EV-PASAV3_0054740</name>
</gene>
<sequence length="451" mass="50469">MGVKTVLSSIFFLPGTDSFSKNGTDYPTKFRVTLYDSLKRTVMIMNRTIMKRTFGAWMATIFSSSMNGATAFALKFAAENVHTPVGKDGEGAYTAATKGCFDVIDMATPLVLQEISEQHINPDRAFHVADYGTADAGTSLGLLTKVVRSVRKRTSGDDKKEVVIHYEDQLNNEWKSVFNHALGNIKVTDAYNNEIDTPFNLGGVFVEANGVGFHQQCYASGSIDLGVSFTAMHWLSSSPSSLKGSKYMHAARCLDGPPEAEKLQAESDWYKILTARSRELSPGGRFICVNFCVSKEGYFLGQTDVGSSMWDSFAYAWNKLAQDGIINEDEQLGVSFPNYYRTTEEFLAGIERCPDLKLVSAEEKIVRCPYREQYIDSDSKMSAEDYAKTFVPTTRTWSHSTFKTALSDKRSDEEKEKILEQFWSNYEELVAQSPETHGMDYVHSYLVIEKV</sequence>
<dbReference type="Pfam" id="PF03492">
    <property type="entry name" value="Methyltransf_7"/>
    <property type="match status" value="1"/>
</dbReference>
<dbReference type="InterPro" id="IPR005299">
    <property type="entry name" value="MeTrfase_7"/>
</dbReference>
<keyword evidence="2" id="KW-0460">Magnesium</keyword>
<protein>
    <recommendedName>
        <fullName evidence="5">Methyltransferase type 11 domain-containing protein</fullName>
    </recommendedName>
</protein>
<dbReference type="Proteomes" id="UP000291116">
    <property type="component" value="Unassembled WGS sequence"/>
</dbReference>
<dbReference type="PANTHER" id="PTHR31009">
    <property type="entry name" value="S-ADENOSYL-L-METHIONINE:CARBOXYL METHYLTRANSFERASE FAMILY PROTEIN"/>
    <property type="match status" value="1"/>
</dbReference>
<dbReference type="GO" id="GO:0008168">
    <property type="term" value="F:methyltransferase activity"/>
    <property type="evidence" value="ECO:0007669"/>
    <property type="project" value="InterPro"/>
</dbReference>
<accession>A0A448Z9G6</accession>
<evidence type="ECO:0000256" key="2">
    <source>
        <dbReference type="ARBA" id="ARBA00022842"/>
    </source>
</evidence>
<dbReference type="InterPro" id="IPR029063">
    <property type="entry name" value="SAM-dependent_MTases_sf"/>
</dbReference>
<evidence type="ECO:0000256" key="1">
    <source>
        <dbReference type="ARBA" id="ARBA00022723"/>
    </source>
</evidence>
<keyword evidence="1" id="KW-0479">Metal-binding</keyword>
<evidence type="ECO:0008006" key="5">
    <source>
        <dbReference type="Google" id="ProtNLM"/>
    </source>
</evidence>
<dbReference type="Gene3D" id="3.40.50.150">
    <property type="entry name" value="Vaccinia Virus protein VP39"/>
    <property type="match status" value="1"/>
</dbReference>
<dbReference type="AlphaFoldDB" id="A0A448Z9G6"/>
<dbReference type="GO" id="GO:0046872">
    <property type="term" value="F:metal ion binding"/>
    <property type="evidence" value="ECO:0007669"/>
    <property type="project" value="UniProtKB-KW"/>
</dbReference>
<evidence type="ECO:0000313" key="4">
    <source>
        <dbReference type="Proteomes" id="UP000291116"/>
    </source>
</evidence>
<dbReference type="InterPro" id="IPR042086">
    <property type="entry name" value="MeTrfase_capping"/>
</dbReference>
<dbReference type="SUPFAM" id="SSF53335">
    <property type="entry name" value="S-adenosyl-L-methionine-dependent methyltransferases"/>
    <property type="match status" value="1"/>
</dbReference>
<name>A0A448Z9G6_9STRA</name>